<evidence type="ECO:0000313" key="2">
    <source>
        <dbReference type="Proteomes" id="UP000663720"/>
    </source>
</evidence>
<proteinExistence type="predicted"/>
<dbReference type="AlphaFoldDB" id="A0A975GGR2"/>
<keyword evidence="2" id="KW-1185">Reference proteome</keyword>
<gene>
    <name evidence="1" type="ORF">dnl_29160</name>
</gene>
<name>A0A975GGR2_9BACT</name>
<dbReference type="KEGG" id="dli:dnl_29160"/>
<evidence type="ECO:0000313" key="1">
    <source>
        <dbReference type="EMBL" id="QTA80606.1"/>
    </source>
</evidence>
<reference evidence="1" key="1">
    <citation type="journal article" date="2021" name="Microb. Physiol.">
        <title>Proteogenomic Insights into the Physiology of Marine, Sulfate-Reducing, Filamentous Desulfonema limicola and Desulfonema magnum.</title>
        <authorList>
            <person name="Schnaars V."/>
            <person name="Wohlbrand L."/>
            <person name="Scheve S."/>
            <person name="Hinrichs C."/>
            <person name="Reinhardt R."/>
            <person name="Rabus R."/>
        </authorList>
    </citation>
    <scope>NUCLEOTIDE SEQUENCE</scope>
    <source>
        <strain evidence="1">5ac10</strain>
    </source>
</reference>
<sequence>MRKKAEKKIRQAVENLESKHKHRLDKVRAGAGLFPKVFDKTILDMERVGTIELYTEGIEELSDAEISSLVRRGNIIYVSFAFIENSNIENQTPETIVLILQGLYPGEWEKFEELCEQREGKTAVQTLEHMVRIYNNQG</sequence>
<dbReference type="RefSeq" id="WP_207692239.1">
    <property type="nucleotide sequence ID" value="NZ_CP061799.1"/>
</dbReference>
<dbReference type="Proteomes" id="UP000663720">
    <property type="component" value="Chromosome"/>
</dbReference>
<dbReference type="EMBL" id="CP061799">
    <property type="protein sequence ID" value="QTA80606.1"/>
    <property type="molecule type" value="Genomic_DNA"/>
</dbReference>
<protein>
    <submittedName>
        <fullName evidence="1">Uncharacterized protein</fullName>
    </submittedName>
</protein>
<accession>A0A975GGR2</accession>
<organism evidence="1 2">
    <name type="scientific">Desulfonema limicola</name>
    <dbReference type="NCBI Taxonomy" id="45656"/>
    <lineage>
        <taxon>Bacteria</taxon>
        <taxon>Pseudomonadati</taxon>
        <taxon>Thermodesulfobacteriota</taxon>
        <taxon>Desulfobacteria</taxon>
        <taxon>Desulfobacterales</taxon>
        <taxon>Desulfococcaceae</taxon>
        <taxon>Desulfonema</taxon>
    </lineage>
</organism>